<evidence type="ECO:0000313" key="11">
    <source>
        <dbReference type="Proteomes" id="UP001228636"/>
    </source>
</evidence>
<dbReference type="Pfam" id="PF12320">
    <property type="entry name" value="SbcD_C"/>
    <property type="match status" value="1"/>
</dbReference>
<dbReference type="InterPro" id="IPR004593">
    <property type="entry name" value="SbcD"/>
</dbReference>
<dbReference type="InterPro" id="IPR004843">
    <property type="entry name" value="Calcineurin-like_PHP"/>
</dbReference>
<evidence type="ECO:0000256" key="4">
    <source>
        <dbReference type="ARBA" id="ARBA00022722"/>
    </source>
</evidence>
<evidence type="ECO:0000313" key="10">
    <source>
        <dbReference type="EMBL" id="MDN3620373.1"/>
    </source>
</evidence>
<dbReference type="Pfam" id="PF00149">
    <property type="entry name" value="Metallophos"/>
    <property type="match status" value="1"/>
</dbReference>
<keyword evidence="4 7" id="KW-0540">Nuclease</keyword>
<keyword evidence="6 7" id="KW-0269">Exonuclease</keyword>
<evidence type="ECO:0000259" key="8">
    <source>
        <dbReference type="Pfam" id="PF00149"/>
    </source>
</evidence>
<dbReference type="GO" id="GO:0004519">
    <property type="term" value="F:endonuclease activity"/>
    <property type="evidence" value="ECO:0007669"/>
    <property type="project" value="UniProtKB-KW"/>
</dbReference>
<feature type="domain" description="Calcineurin-like phosphoesterase" evidence="8">
    <location>
        <begin position="1"/>
        <end position="229"/>
    </location>
</feature>
<evidence type="ECO:0000259" key="9">
    <source>
        <dbReference type="Pfam" id="PF12320"/>
    </source>
</evidence>
<dbReference type="PANTHER" id="PTHR30337:SF0">
    <property type="entry name" value="NUCLEASE SBCCD SUBUNIT D"/>
    <property type="match status" value="1"/>
</dbReference>
<dbReference type="InterPro" id="IPR041796">
    <property type="entry name" value="Mre11_N"/>
</dbReference>
<keyword evidence="7" id="KW-0233">DNA recombination</keyword>
<dbReference type="SUPFAM" id="SSF56300">
    <property type="entry name" value="Metallo-dependent phosphatases"/>
    <property type="match status" value="1"/>
</dbReference>
<dbReference type="Gene3D" id="3.60.21.10">
    <property type="match status" value="1"/>
</dbReference>
<name>A0AAJ1QYP6_9FLAO</name>
<accession>A0AAJ1QYP6</accession>
<proteinExistence type="inferred from homology"/>
<protein>
    <recommendedName>
        <fullName evidence="3 7">Nuclease SbcCD subunit D</fullName>
    </recommendedName>
</protein>
<dbReference type="Proteomes" id="UP001228636">
    <property type="component" value="Unassembled WGS sequence"/>
</dbReference>
<dbReference type="PANTHER" id="PTHR30337">
    <property type="entry name" value="COMPONENT OF ATP-DEPENDENT DSDNA EXONUCLEASE"/>
    <property type="match status" value="1"/>
</dbReference>
<sequence>MKVLHTADWHLGHRLHEQSQFEEQSLFLSWIETYIIDQKIDVLLISGDVFDTGSPSNQSLEMYYSFLVKLNGTTCKSIIITGGNHDSPGTLNAPKHILGALSIKVVGKATEDIKDEVFEIEINNEKVIIAAVPYLRDGDIRRAVAGETFDELTDKYKTALINHYVSAAEQCKLINTNNVPVIAMGHLFATGGTISDSEQNIYVGTLGHIGAEDFPTYFDYVALGHLHRPQIIGGNDKVRYSGSPNILSFSEINYDKKVIILSIENNKIADIKDDIIPKFREFYKLTGSLQECISKFSSLTSNSYELTPWVEIALKEDHTVNTDDLKSEAAQYPFEILKIGLKNQRKVKGIEELLENTKSIKELLPTEVFKLKCEEMDYDLEKRPEVWDAFNEILQSVKKQ</sequence>
<keyword evidence="7" id="KW-0235">DNA replication</keyword>
<comment type="similarity">
    <text evidence="1 7">Belongs to the SbcD family.</text>
</comment>
<evidence type="ECO:0000256" key="5">
    <source>
        <dbReference type="ARBA" id="ARBA00022801"/>
    </source>
</evidence>
<feature type="domain" description="Nuclease SbcCD subunit D C-terminal" evidence="9">
    <location>
        <begin position="279"/>
        <end position="376"/>
    </location>
</feature>
<dbReference type="InterPro" id="IPR029052">
    <property type="entry name" value="Metallo-depent_PP-like"/>
</dbReference>
<gene>
    <name evidence="7" type="primary">sbcD</name>
    <name evidence="10" type="ORF">QWY81_12980</name>
</gene>
<keyword evidence="7" id="KW-0255">Endonuclease</keyword>
<reference evidence="10 11" key="1">
    <citation type="journal article" date="2014" name="Int. J. Syst. Evol. Microbiol.">
        <title>Complete genome sequence of Corynebacterium casei LMG S-19264T (=DSM 44701T), isolated from a smear-ripened cheese.</title>
        <authorList>
            <consortium name="US DOE Joint Genome Institute (JGI-PGF)"/>
            <person name="Walter F."/>
            <person name="Albersmeier A."/>
            <person name="Kalinowski J."/>
            <person name="Ruckert C."/>
        </authorList>
    </citation>
    <scope>NUCLEOTIDE SEQUENCE [LARGE SCALE GENOMIC DNA]</scope>
    <source>
        <strain evidence="10 11">CECT 8670</strain>
    </source>
</reference>
<dbReference type="NCBIfam" id="TIGR00619">
    <property type="entry name" value="sbcd"/>
    <property type="match status" value="1"/>
</dbReference>
<comment type="caution">
    <text evidence="10">The sequence shown here is derived from an EMBL/GenBank/DDBJ whole genome shotgun (WGS) entry which is preliminary data.</text>
</comment>
<evidence type="ECO:0000256" key="2">
    <source>
        <dbReference type="ARBA" id="ARBA00011322"/>
    </source>
</evidence>
<dbReference type="GO" id="GO:0008408">
    <property type="term" value="F:3'-5' exonuclease activity"/>
    <property type="evidence" value="ECO:0007669"/>
    <property type="project" value="InterPro"/>
</dbReference>
<comment type="function">
    <text evidence="7">SbcCD cleaves DNA hairpin structures. These structures can inhibit DNA replication and are intermediates in certain DNA recombination reactions. The complex acts as a 3'-&gt;5' double strand exonuclease that can open hairpins. It also has a 5' single-strand endonuclease activity.</text>
</comment>
<dbReference type="CDD" id="cd00840">
    <property type="entry name" value="MPP_Mre11_N"/>
    <property type="match status" value="1"/>
</dbReference>
<dbReference type="InterPro" id="IPR050535">
    <property type="entry name" value="DNA_Repair-Maintenance_Comp"/>
</dbReference>
<dbReference type="EMBL" id="JAUFQH010000010">
    <property type="protein sequence ID" value="MDN3620373.1"/>
    <property type="molecule type" value="Genomic_DNA"/>
</dbReference>
<keyword evidence="5 7" id="KW-0378">Hydrolase</keyword>
<evidence type="ECO:0000256" key="7">
    <source>
        <dbReference type="RuleBase" id="RU363069"/>
    </source>
</evidence>
<comment type="subunit">
    <text evidence="2 7">Heterodimer of SbcC and SbcD.</text>
</comment>
<evidence type="ECO:0000256" key="3">
    <source>
        <dbReference type="ARBA" id="ARBA00013365"/>
    </source>
</evidence>
<dbReference type="AlphaFoldDB" id="A0AAJ1QYP6"/>
<evidence type="ECO:0000256" key="1">
    <source>
        <dbReference type="ARBA" id="ARBA00010555"/>
    </source>
</evidence>
<dbReference type="InterPro" id="IPR026843">
    <property type="entry name" value="SbcD_C"/>
</dbReference>
<dbReference type="GO" id="GO:0006260">
    <property type="term" value="P:DNA replication"/>
    <property type="evidence" value="ECO:0007669"/>
    <property type="project" value="UniProtKB-KW"/>
</dbReference>
<evidence type="ECO:0000256" key="6">
    <source>
        <dbReference type="ARBA" id="ARBA00022839"/>
    </source>
</evidence>
<dbReference type="RefSeq" id="WP_261973422.1">
    <property type="nucleotide sequence ID" value="NZ_CP103460.1"/>
</dbReference>
<dbReference type="GO" id="GO:0006310">
    <property type="term" value="P:DNA recombination"/>
    <property type="evidence" value="ECO:0007669"/>
    <property type="project" value="UniProtKB-KW"/>
</dbReference>
<organism evidence="10 11">
    <name type="scientific">Polaribacter sejongensis</name>
    <dbReference type="NCBI Taxonomy" id="985043"/>
    <lineage>
        <taxon>Bacteria</taxon>
        <taxon>Pseudomonadati</taxon>
        <taxon>Bacteroidota</taxon>
        <taxon>Flavobacteriia</taxon>
        <taxon>Flavobacteriales</taxon>
        <taxon>Flavobacteriaceae</taxon>
    </lineage>
</organism>